<evidence type="ECO:0000313" key="3">
    <source>
        <dbReference type="Proteomes" id="UP001305779"/>
    </source>
</evidence>
<keyword evidence="3" id="KW-1185">Reference proteome</keyword>
<name>A0ABR0F453_ZASCE</name>
<feature type="region of interest" description="Disordered" evidence="1">
    <location>
        <begin position="1"/>
        <end position="26"/>
    </location>
</feature>
<reference evidence="2 3" key="1">
    <citation type="journal article" date="2023" name="G3 (Bethesda)">
        <title>A chromosome-level genome assembly of Zasmidium syzygii isolated from banana leaves.</title>
        <authorList>
            <person name="van Westerhoven A.C."/>
            <person name="Mehrabi R."/>
            <person name="Talebi R."/>
            <person name="Steentjes M.B.F."/>
            <person name="Corcolon B."/>
            <person name="Chong P.A."/>
            <person name="Kema G.H.J."/>
            <person name="Seidl M.F."/>
        </authorList>
    </citation>
    <scope>NUCLEOTIDE SEQUENCE [LARGE SCALE GENOMIC DNA]</scope>
    <source>
        <strain evidence="2 3">P124</strain>
    </source>
</reference>
<dbReference type="Proteomes" id="UP001305779">
    <property type="component" value="Unassembled WGS sequence"/>
</dbReference>
<gene>
    <name evidence="2" type="ORF">PRZ48_002102</name>
</gene>
<organism evidence="2 3">
    <name type="scientific">Zasmidium cellare</name>
    <name type="common">Wine cellar mold</name>
    <name type="synonym">Racodium cellare</name>
    <dbReference type="NCBI Taxonomy" id="395010"/>
    <lineage>
        <taxon>Eukaryota</taxon>
        <taxon>Fungi</taxon>
        <taxon>Dikarya</taxon>
        <taxon>Ascomycota</taxon>
        <taxon>Pezizomycotina</taxon>
        <taxon>Dothideomycetes</taxon>
        <taxon>Dothideomycetidae</taxon>
        <taxon>Mycosphaerellales</taxon>
        <taxon>Mycosphaerellaceae</taxon>
        <taxon>Zasmidium</taxon>
    </lineage>
</organism>
<sequence length="104" mass="11907">MAAIKQEKVDAGETHQAALQAGEPTPARIPLRLRVTEGLTLRLNTARPRDFTNLEALHRANLIRGPMIRIGRETMLAVRAERATSERERRYLNRELRKLRAQNN</sequence>
<comment type="caution">
    <text evidence="2">The sequence shown here is derived from an EMBL/GenBank/DDBJ whole genome shotgun (WGS) entry which is preliminary data.</text>
</comment>
<protein>
    <submittedName>
        <fullName evidence="2">Uncharacterized protein</fullName>
    </submittedName>
</protein>
<evidence type="ECO:0000313" key="2">
    <source>
        <dbReference type="EMBL" id="KAK4508364.1"/>
    </source>
</evidence>
<dbReference type="EMBL" id="JAXOVC010000001">
    <property type="protein sequence ID" value="KAK4508364.1"/>
    <property type="molecule type" value="Genomic_DNA"/>
</dbReference>
<feature type="compositionally biased region" description="Basic and acidic residues" evidence="1">
    <location>
        <begin position="1"/>
        <end position="13"/>
    </location>
</feature>
<evidence type="ECO:0000256" key="1">
    <source>
        <dbReference type="SAM" id="MobiDB-lite"/>
    </source>
</evidence>
<proteinExistence type="predicted"/>
<accession>A0ABR0F453</accession>